<gene>
    <name evidence="1" type="ORF">D1012_17060</name>
</gene>
<sequence length="213" mass="23344">MNDMISGWNGRNSGDPDPLNSGMIAGLRAYWEALREGDMLPRRDRVDPRGIAGALEHSFLIERIAPGIARFRIAGMVFNDLMSMDIRGMPVSCLFLGDARDRLQLDLERVFRAPSILTLDLLAERSLGRSPLRGRMQILPMLNAQGESSLAIGCLELDGPTGNAPRRFSITSTRLDPLQTATVSAPVPPHPGPALLRPPRAKPGVPYLWLVKS</sequence>
<proteinExistence type="predicted"/>
<evidence type="ECO:0000313" key="2">
    <source>
        <dbReference type="Proteomes" id="UP000284547"/>
    </source>
</evidence>
<dbReference type="Pfam" id="PF07310">
    <property type="entry name" value="PAS_5"/>
    <property type="match status" value="1"/>
</dbReference>
<name>A0A411YZ81_9RHOB</name>
<reference evidence="1 2" key="1">
    <citation type="submission" date="2018-08" db="EMBL/GenBank/DDBJ databases">
        <title>Flavobacterium tibetense sp. nov., isolated from a wetland YonghuCo on Tibetan Plateau.</title>
        <authorList>
            <person name="Phurbu D."/>
            <person name="Lu H."/>
            <person name="Xing P."/>
        </authorList>
    </citation>
    <scope>NUCLEOTIDE SEQUENCE [LARGE SCALE GENOMIC DNA]</scope>
    <source>
        <strain evidence="1 2">DJC</strain>
    </source>
</reference>
<protein>
    <submittedName>
        <fullName evidence="1">PAS domain-containing protein</fullName>
    </submittedName>
</protein>
<evidence type="ECO:0000313" key="1">
    <source>
        <dbReference type="EMBL" id="RGP36115.1"/>
    </source>
</evidence>
<comment type="caution">
    <text evidence="1">The sequence shown here is derived from an EMBL/GenBank/DDBJ whole genome shotgun (WGS) entry which is preliminary data.</text>
</comment>
<accession>A0A411YZ81</accession>
<dbReference type="EMBL" id="QWEY01000010">
    <property type="protein sequence ID" value="RGP36115.1"/>
    <property type="molecule type" value="Genomic_DNA"/>
</dbReference>
<dbReference type="AlphaFoldDB" id="A0A411YZ81"/>
<dbReference type="InterPro" id="IPR009922">
    <property type="entry name" value="DUF1457"/>
</dbReference>
<organism evidence="1 2">
    <name type="scientific">Pseudotabrizicola alkalilacus</name>
    <dbReference type="NCBI Taxonomy" id="2305252"/>
    <lineage>
        <taxon>Bacteria</taxon>
        <taxon>Pseudomonadati</taxon>
        <taxon>Pseudomonadota</taxon>
        <taxon>Alphaproteobacteria</taxon>
        <taxon>Rhodobacterales</taxon>
        <taxon>Paracoccaceae</taxon>
        <taxon>Pseudotabrizicola</taxon>
    </lineage>
</organism>
<dbReference type="Proteomes" id="UP000284547">
    <property type="component" value="Unassembled WGS sequence"/>
</dbReference>
<keyword evidence="2" id="KW-1185">Reference proteome</keyword>